<dbReference type="Proteomes" id="UP000647587">
    <property type="component" value="Unassembled WGS sequence"/>
</dbReference>
<evidence type="ECO:0000313" key="3">
    <source>
        <dbReference type="Proteomes" id="UP000647587"/>
    </source>
</evidence>
<evidence type="ECO:0008006" key="4">
    <source>
        <dbReference type="Google" id="ProtNLM"/>
    </source>
</evidence>
<feature type="region of interest" description="Disordered" evidence="1">
    <location>
        <begin position="1"/>
        <end position="27"/>
    </location>
</feature>
<organism evidence="2 3">
    <name type="scientific">Deinococcus malanensis</name>
    <dbReference type="NCBI Taxonomy" id="1706855"/>
    <lineage>
        <taxon>Bacteria</taxon>
        <taxon>Thermotogati</taxon>
        <taxon>Deinococcota</taxon>
        <taxon>Deinococci</taxon>
        <taxon>Deinococcales</taxon>
        <taxon>Deinococcaceae</taxon>
        <taxon>Deinococcus</taxon>
    </lineage>
</organism>
<feature type="compositionally biased region" description="Polar residues" evidence="1">
    <location>
        <begin position="1"/>
        <end position="10"/>
    </location>
</feature>
<protein>
    <recommendedName>
        <fullName evidence="4">Tetratricopeptide repeat protein</fullName>
    </recommendedName>
</protein>
<accession>A0ABQ2F1K2</accession>
<dbReference type="EMBL" id="BMPP01000028">
    <property type="protein sequence ID" value="GGK41677.1"/>
    <property type="molecule type" value="Genomic_DNA"/>
</dbReference>
<gene>
    <name evidence="2" type="ORF">GCM10008955_39320</name>
</gene>
<evidence type="ECO:0000313" key="2">
    <source>
        <dbReference type="EMBL" id="GGK41677.1"/>
    </source>
</evidence>
<comment type="caution">
    <text evidence="2">The sequence shown here is derived from an EMBL/GenBank/DDBJ whole genome shotgun (WGS) entry which is preliminary data.</text>
</comment>
<sequence length="289" mass="30788">MPDTFSTAHLHTSPEAGSADAAVGQPGSCARSDAHKTALIREWLCLAAPSPESARPLAGLETRVHLLPADLRLPLAEALAQRGMVSEAQDILQALLATGEWAPDDLRMAMARIYVGMGDFCRAAGELRTSAGCSNRPLVRAFAAYLEVMAHSGNAADECGMAVASVHLENARQWTGQVLTVLDDLSLENGSGDDAEVIALCVHSCLLSGTDEGADTTGERLRLLLDKARVTHVETGYALLMYARRRLDQGCQSAAEQALDIAWELIIPPSSDRALLLSLMPKTPYLTSA</sequence>
<evidence type="ECO:0000256" key="1">
    <source>
        <dbReference type="SAM" id="MobiDB-lite"/>
    </source>
</evidence>
<name>A0ABQ2F1K2_9DEIO</name>
<proteinExistence type="predicted"/>
<dbReference type="RefSeq" id="WP_189011838.1">
    <property type="nucleotide sequence ID" value="NZ_BMPP01000028.1"/>
</dbReference>
<reference evidence="3" key="1">
    <citation type="journal article" date="2019" name="Int. J. Syst. Evol. Microbiol.">
        <title>The Global Catalogue of Microorganisms (GCM) 10K type strain sequencing project: providing services to taxonomists for standard genome sequencing and annotation.</title>
        <authorList>
            <consortium name="The Broad Institute Genomics Platform"/>
            <consortium name="The Broad Institute Genome Sequencing Center for Infectious Disease"/>
            <person name="Wu L."/>
            <person name="Ma J."/>
        </authorList>
    </citation>
    <scope>NUCLEOTIDE SEQUENCE [LARGE SCALE GENOMIC DNA]</scope>
    <source>
        <strain evidence="3">JCM 30331</strain>
    </source>
</reference>
<keyword evidence="3" id="KW-1185">Reference proteome</keyword>